<dbReference type="SMART" id="SM00490">
    <property type="entry name" value="HELICc"/>
    <property type="match status" value="1"/>
</dbReference>
<dbReference type="PANTHER" id="PTHR47959">
    <property type="entry name" value="ATP-DEPENDENT RNA HELICASE RHLE-RELATED"/>
    <property type="match status" value="1"/>
</dbReference>
<dbReference type="GO" id="GO:0005524">
    <property type="term" value="F:ATP binding"/>
    <property type="evidence" value="ECO:0007669"/>
    <property type="project" value="UniProtKB-KW"/>
</dbReference>
<evidence type="ECO:0000313" key="12">
    <source>
        <dbReference type="Proteomes" id="UP000241769"/>
    </source>
</evidence>
<keyword evidence="1" id="KW-0547">Nucleotide-binding</keyword>
<dbReference type="PROSITE" id="PS50994">
    <property type="entry name" value="INTEGRASE"/>
    <property type="match status" value="1"/>
</dbReference>
<dbReference type="Pfam" id="PF00271">
    <property type="entry name" value="Helicase_C"/>
    <property type="match status" value="1"/>
</dbReference>
<evidence type="ECO:0000259" key="7">
    <source>
        <dbReference type="PROSITE" id="PS50994"/>
    </source>
</evidence>
<evidence type="ECO:0000256" key="2">
    <source>
        <dbReference type="ARBA" id="ARBA00022801"/>
    </source>
</evidence>
<dbReference type="Pfam" id="PF17921">
    <property type="entry name" value="Integrase_H2C2"/>
    <property type="match status" value="1"/>
</dbReference>
<evidence type="ECO:0000256" key="6">
    <source>
        <dbReference type="SAM" id="MobiDB-lite"/>
    </source>
</evidence>
<dbReference type="PANTHER" id="PTHR47959:SF1">
    <property type="entry name" value="ATP-DEPENDENT RNA HELICASE DBPA"/>
    <property type="match status" value="1"/>
</dbReference>
<evidence type="ECO:0000259" key="8">
    <source>
        <dbReference type="PROSITE" id="PS51192"/>
    </source>
</evidence>
<feature type="compositionally biased region" description="Polar residues" evidence="6">
    <location>
        <begin position="1622"/>
        <end position="1631"/>
    </location>
</feature>
<accession>A0A2P6MRS2</accession>
<dbReference type="InterPro" id="IPR041588">
    <property type="entry name" value="Integrase_H2C2"/>
</dbReference>
<feature type="region of interest" description="Disordered" evidence="6">
    <location>
        <begin position="1546"/>
        <end position="1661"/>
    </location>
</feature>
<keyword evidence="12" id="KW-1185">Reference proteome</keyword>
<feature type="short sequence motif" description="Q motif" evidence="5">
    <location>
        <begin position="136"/>
        <end position="164"/>
    </location>
</feature>
<dbReference type="Gene3D" id="1.10.340.70">
    <property type="match status" value="1"/>
</dbReference>
<evidence type="ECO:0000259" key="9">
    <source>
        <dbReference type="PROSITE" id="PS51194"/>
    </source>
</evidence>
<feature type="compositionally biased region" description="Basic and acidic residues" evidence="6">
    <location>
        <begin position="1573"/>
        <end position="1589"/>
    </location>
</feature>
<feature type="compositionally biased region" description="Low complexity" evidence="6">
    <location>
        <begin position="1633"/>
        <end position="1646"/>
    </location>
</feature>
<dbReference type="GO" id="GO:0003676">
    <property type="term" value="F:nucleic acid binding"/>
    <property type="evidence" value="ECO:0007669"/>
    <property type="project" value="InterPro"/>
</dbReference>
<reference evidence="11 12" key="1">
    <citation type="journal article" date="2018" name="Genome Biol. Evol.">
        <title>Multiple Roots of Fruiting Body Formation in Amoebozoa.</title>
        <authorList>
            <person name="Hillmann F."/>
            <person name="Forbes G."/>
            <person name="Novohradska S."/>
            <person name="Ferling I."/>
            <person name="Riege K."/>
            <person name="Groth M."/>
            <person name="Westermann M."/>
            <person name="Marz M."/>
            <person name="Spaller T."/>
            <person name="Winckler T."/>
            <person name="Schaap P."/>
            <person name="Glockner G."/>
        </authorList>
    </citation>
    <scope>NUCLEOTIDE SEQUENCE [LARGE SCALE GENOMIC DNA]</scope>
    <source>
        <strain evidence="11 12">Jena</strain>
    </source>
</reference>
<name>A0A2P6MRS2_9EUKA</name>
<protein>
    <submittedName>
        <fullName evidence="11">DEAD-box ATP-dependent RNA helicase 47A-like</fullName>
    </submittedName>
</protein>
<comment type="caution">
    <text evidence="11">The sequence shown here is derived from an EMBL/GenBank/DDBJ whole genome shotgun (WGS) entry which is preliminary data.</text>
</comment>
<dbReference type="InterPro" id="IPR027417">
    <property type="entry name" value="P-loop_NTPase"/>
</dbReference>
<dbReference type="GO" id="GO:0003724">
    <property type="term" value="F:RNA helicase activity"/>
    <property type="evidence" value="ECO:0007669"/>
    <property type="project" value="InterPro"/>
</dbReference>
<dbReference type="PROSITE" id="PS51195">
    <property type="entry name" value="Q_MOTIF"/>
    <property type="match status" value="1"/>
</dbReference>
<dbReference type="InterPro" id="IPR001650">
    <property type="entry name" value="Helicase_C-like"/>
</dbReference>
<evidence type="ECO:0000256" key="1">
    <source>
        <dbReference type="ARBA" id="ARBA00022741"/>
    </source>
</evidence>
<dbReference type="Pfam" id="PF00665">
    <property type="entry name" value="rve"/>
    <property type="match status" value="1"/>
</dbReference>
<keyword evidence="2" id="KW-0378">Hydrolase</keyword>
<dbReference type="InterPro" id="IPR014001">
    <property type="entry name" value="Helicase_ATP-bd"/>
</dbReference>
<evidence type="ECO:0000313" key="11">
    <source>
        <dbReference type="EMBL" id="PRP74376.1"/>
    </source>
</evidence>
<dbReference type="InterPro" id="IPR036397">
    <property type="entry name" value="RNaseH_sf"/>
</dbReference>
<keyword evidence="4" id="KW-0067">ATP-binding</keyword>
<evidence type="ECO:0000259" key="10">
    <source>
        <dbReference type="PROSITE" id="PS51195"/>
    </source>
</evidence>
<dbReference type="Pfam" id="PF00270">
    <property type="entry name" value="DEAD"/>
    <property type="match status" value="1"/>
</dbReference>
<feature type="region of interest" description="Disordered" evidence="6">
    <location>
        <begin position="39"/>
        <end position="67"/>
    </location>
</feature>
<sequence length="1661" mass="187199">MHRLRLLSTPTFHVDKNRFSTTRLYSTSAEDPRLKWIEKNRERGPTSLSKKLQQQAGAPLPPRGFNAIPEKNPVVDDFFVNPRLELERQRAAYISRRERREQAKLIDAEGLMTHFVPLPPPKATIRDIEGMDDTIDTFEGLDVPPSVIQLLSEKSILRPTPIQVHAIQRIHQGKDVIFQSQTGSGKTLAFLLPIVSRLIRGSSIHHNATSPIDIIKQNRKAKNRSRVQHLILLPTHELVIQTANVLEHMIGGHDESVFFVPPEDSAEMKRKIETERPAIILSTPKRIQSFLQAETGMNLLLQLESVVVDEADVAVQPLGRYADLKAKRNRILHKPPTESILRSISTISPSAQLVCASATINTRFRRFIKNIWRKDIEVVVPNIEESFSIPKSIRHDVYVMRECEYEDDGSRYMGEYERVGRLTPLERRRGELALVHFEQEKMKSALVIVEDSRDLNFMEYFKEEGIHAAVLIGTEPTETEETVDIQRKREEVISSFHTGELQILVATENGIRGLDLPLTNVMILLEAKIASSYIHMAGRCGRNGQKGRALSVLTEQEVFNFQKIASALAIDLNRVEQFPEESKITRNDNSLLCGNDLNNVTVVFSVTDDVVVQNLATDASRSIISGDGQWVVVVKNETINFYIRQARSWTLFTSTPIPFSQNSTFSLFFDTTGSRLVLATRKTRYFYSKSSTSKDYTLWSQLVPQFDITFIPKFSGDLSTVFEKRDSLLFASTVDWVNQKMGESTNVTVSVNDGSILATNSAGTAFVYSDHDGSRLYRKSSDGWIVTYVGLNLDRWSFSGDNQFLLRGSFDGELYKYFVGDLTRSYLPHQFLSSELGDDNWLIHSNYDGSGVVYNDSPAGENIKSVTPSTLWFTTPSHMYGAGEMCLNDTWCITSLTCGPGHYCHQLNRRAQPDTYDEVPMHFTMGYARKFNRLYKANRRTHHTANSSPVSFNSIVIYLLQQNIDLVEPSSQAKSVAVMDDDILTQFIHAKKNPGQSPILFSEDRQQIIKQLRSYRLKPIEAAESAVLGPNREILQRRVLVKQKHKMGYKNPNSKKKLDNGFDVLWLDVVPKSKVASVVRWLHLECGHAGINKIVKRAQAEKLWWPKSKEDLAQASVECANCAATRVDHRYRPPMKTIKITHRRERLVFDVTYLQARNKYLVTGVDAFTKKAWAYATALKDADAVIAFLESLGDESWAIYHTDNGKEFINKKVEEYVKSRTAVVVHTDGTIEEIAAKQVQGRPYHPQSQGHVEKFNGTIKDLIKGTKDWEEVLEEALRIYNSNYHATTNYSPEELDSMIPMPEEVRLFVADRIERKGRKNAVNKNKNFAPVVIKRGDRLVYREPYRKKKHDSTSPPRYAYSGIVVDVVEENVPNSTQKTTMMVKLCWETNGPNGQPKGTNSSWINVVFVKHAPSANEGVSETIGTLFAPPAVPIPQQQPLLCPDISIGIVPPSQPLTPRSGRNLVLSCLEPIGERVSRLQTRVNGITESSNEHAQLESQNETEEETMEDLHWHPSSPCSLVYSTPPSPIHESAPDNSVEIRGESVVDDDALSNDVVSPVREVSSPSIIEEIPSEGRKRPRQNVEEELPARKVSKRTVSVKKAAPVNKVGEITTAATPLRPSTIPTRTSSRGRSIVSPSKSPSPAKSRPLKHWSTLSRGGTE</sequence>
<feature type="domain" description="Integrase catalytic" evidence="7">
    <location>
        <begin position="1129"/>
        <end position="1310"/>
    </location>
</feature>
<dbReference type="GO" id="GO:0016787">
    <property type="term" value="F:hydrolase activity"/>
    <property type="evidence" value="ECO:0007669"/>
    <property type="project" value="UniProtKB-KW"/>
</dbReference>
<dbReference type="PROSITE" id="PS51192">
    <property type="entry name" value="HELICASE_ATP_BIND_1"/>
    <property type="match status" value="1"/>
</dbReference>
<feature type="domain" description="Helicase ATP-binding" evidence="8">
    <location>
        <begin position="167"/>
        <end position="378"/>
    </location>
</feature>
<dbReference type="GO" id="GO:0005829">
    <property type="term" value="C:cytosol"/>
    <property type="evidence" value="ECO:0007669"/>
    <property type="project" value="TreeGrafter"/>
</dbReference>
<dbReference type="PROSITE" id="PS51194">
    <property type="entry name" value="HELICASE_CTER"/>
    <property type="match status" value="1"/>
</dbReference>
<dbReference type="InterPro" id="IPR012337">
    <property type="entry name" value="RNaseH-like_sf"/>
</dbReference>
<dbReference type="SUPFAM" id="SSF53098">
    <property type="entry name" value="Ribonuclease H-like"/>
    <property type="match status" value="1"/>
</dbReference>
<dbReference type="InterPro" id="IPR011545">
    <property type="entry name" value="DEAD/DEAH_box_helicase_dom"/>
</dbReference>
<dbReference type="Proteomes" id="UP000241769">
    <property type="component" value="Unassembled WGS sequence"/>
</dbReference>
<evidence type="ECO:0000256" key="5">
    <source>
        <dbReference type="PROSITE-ProRule" id="PRU00552"/>
    </source>
</evidence>
<feature type="compositionally biased region" description="Low complexity" evidence="6">
    <location>
        <begin position="1555"/>
        <end position="1570"/>
    </location>
</feature>
<dbReference type="EMBL" id="MDYQ01000464">
    <property type="protein sequence ID" value="PRP74376.1"/>
    <property type="molecule type" value="Genomic_DNA"/>
</dbReference>
<dbReference type="OrthoDB" id="425619at2759"/>
<dbReference type="InterPro" id="IPR050079">
    <property type="entry name" value="DEAD_box_RNA_helicase"/>
</dbReference>
<dbReference type="InParanoid" id="A0A2P6MRS2"/>
<evidence type="ECO:0000256" key="4">
    <source>
        <dbReference type="ARBA" id="ARBA00022840"/>
    </source>
</evidence>
<feature type="compositionally biased region" description="Polar residues" evidence="6">
    <location>
        <begin position="46"/>
        <end position="56"/>
    </location>
</feature>
<evidence type="ECO:0000256" key="3">
    <source>
        <dbReference type="ARBA" id="ARBA00022806"/>
    </source>
</evidence>
<organism evidence="11 12">
    <name type="scientific">Planoprotostelium fungivorum</name>
    <dbReference type="NCBI Taxonomy" id="1890364"/>
    <lineage>
        <taxon>Eukaryota</taxon>
        <taxon>Amoebozoa</taxon>
        <taxon>Evosea</taxon>
        <taxon>Variosea</taxon>
        <taxon>Cavosteliida</taxon>
        <taxon>Cavosteliaceae</taxon>
        <taxon>Planoprotostelium</taxon>
    </lineage>
</organism>
<dbReference type="STRING" id="1890364.A0A2P6MRS2"/>
<proteinExistence type="predicted"/>
<keyword evidence="3 11" id="KW-0347">Helicase</keyword>
<dbReference type="Gene3D" id="3.30.420.10">
    <property type="entry name" value="Ribonuclease H-like superfamily/Ribonuclease H"/>
    <property type="match status" value="1"/>
</dbReference>
<feature type="domain" description="DEAD-box RNA helicase Q" evidence="10">
    <location>
        <begin position="136"/>
        <end position="164"/>
    </location>
</feature>
<dbReference type="InterPro" id="IPR001584">
    <property type="entry name" value="Integrase_cat-core"/>
</dbReference>
<feature type="domain" description="Helicase C-terminal" evidence="9">
    <location>
        <begin position="429"/>
        <end position="586"/>
    </location>
</feature>
<dbReference type="SMART" id="SM00487">
    <property type="entry name" value="DEXDc"/>
    <property type="match status" value="1"/>
</dbReference>
<feature type="region of interest" description="Disordered" evidence="6">
    <location>
        <begin position="1483"/>
        <end position="1517"/>
    </location>
</feature>
<dbReference type="Gene3D" id="3.40.50.300">
    <property type="entry name" value="P-loop containing nucleotide triphosphate hydrolases"/>
    <property type="match status" value="2"/>
</dbReference>
<dbReference type="SUPFAM" id="SSF52540">
    <property type="entry name" value="P-loop containing nucleoside triphosphate hydrolases"/>
    <property type="match status" value="2"/>
</dbReference>
<dbReference type="GO" id="GO:0015074">
    <property type="term" value="P:DNA integration"/>
    <property type="evidence" value="ECO:0007669"/>
    <property type="project" value="InterPro"/>
</dbReference>
<dbReference type="InterPro" id="IPR014014">
    <property type="entry name" value="RNA_helicase_DEAD_Q_motif"/>
</dbReference>
<gene>
    <name evidence="11" type="ORF">PROFUN_10274</name>
</gene>